<accession>A0AAD5GYZ0</accession>
<gene>
    <name evidence="2" type="ORF">COHA_008446</name>
</gene>
<comment type="caution">
    <text evidence="2">The sequence shown here is derived from an EMBL/GenBank/DDBJ whole genome shotgun (WGS) entry which is preliminary data.</text>
</comment>
<feature type="compositionally biased region" description="Low complexity" evidence="1">
    <location>
        <begin position="9"/>
        <end position="28"/>
    </location>
</feature>
<evidence type="ECO:0000256" key="1">
    <source>
        <dbReference type="SAM" id="MobiDB-lite"/>
    </source>
</evidence>
<name>A0AAD5GYZ0_9CHLO</name>
<dbReference type="EMBL" id="JADXDR010000144">
    <property type="protein sequence ID" value="KAI7837724.1"/>
    <property type="molecule type" value="Genomic_DNA"/>
</dbReference>
<proteinExistence type="predicted"/>
<reference evidence="2" key="1">
    <citation type="submission" date="2020-11" db="EMBL/GenBank/DDBJ databases">
        <title>Chlorella ohadii genome sequencing and assembly.</title>
        <authorList>
            <person name="Murik O."/>
            <person name="Treves H."/>
            <person name="Kedem I."/>
            <person name="Shotland Y."/>
            <person name="Kaplan A."/>
        </authorList>
    </citation>
    <scope>NUCLEOTIDE SEQUENCE</scope>
    <source>
        <strain evidence="2">1</strain>
    </source>
</reference>
<keyword evidence="3" id="KW-1185">Reference proteome</keyword>
<dbReference type="AlphaFoldDB" id="A0AAD5GYZ0"/>
<sequence>MPALTVCVARPAGRPSAAPASQPSTHAPRPVAARALSIPAPQPALGASSYTAGPTGAQLEAAGPSCPWPQHQPAAAQGRGIFAWLQGGQQQPAAVEAALPPEVERLMRFTDAPLDVEQQQQQGWLRFWRYQGP</sequence>
<dbReference type="Proteomes" id="UP001205105">
    <property type="component" value="Unassembled WGS sequence"/>
</dbReference>
<feature type="region of interest" description="Disordered" evidence="1">
    <location>
        <begin position="9"/>
        <end position="73"/>
    </location>
</feature>
<evidence type="ECO:0000313" key="2">
    <source>
        <dbReference type="EMBL" id="KAI7837724.1"/>
    </source>
</evidence>
<protein>
    <submittedName>
        <fullName evidence="2">Uncharacterized protein</fullName>
    </submittedName>
</protein>
<evidence type="ECO:0000313" key="3">
    <source>
        <dbReference type="Proteomes" id="UP001205105"/>
    </source>
</evidence>
<organism evidence="2 3">
    <name type="scientific">Chlorella ohadii</name>
    <dbReference type="NCBI Taxonomy" id="2649997"/>
    <lineage>
        <taxon>Eukaryota</taxon>
        <taxon>Viridiplantae</taxon>
        <taxon>Chlorophyta</taxon>
        <taxon>core chlorophytes</taxon>
        <taxon>Trebouxiophyceae</taxon>
        <taxon>Chlorellales</taxon>
        <taxon>Chlorellaceae</taxon>
        <taxon>Chlorella clade</taxon>
        <taxon>Chlorella</taxon>
    </lineage>
</organism>